<proteinExistence type="predicted"/>
<dbReference type="Gene3D" id="3.40.640.10">
    <property type="entry name" value="Type I PLP-dependent aspartate aminotransferase-like (Major domain)"/>
    <property type="match status" value="1"/>
</dbReference>
<dbReference type="PANTHER" id="PTHR14237">
    <property type="entry name" value="MOLYBDOPTERIN COFACTOR SULFURASE MOSC"/>
    <property type="match status" value="1"/>
</dbReference>
<dbReference type="InterPro" id="IPR015424">
    <property type="entry name" value="PyrdxlP-dep_Trfase"/>
</dbReference>
<comment type="caution">
    <text evidence="2">The sequence shown here is derived from an EMBL/GenBank/DDBJ whole genome shotgun (WGS) entry which is preliminary data.</text>
</comment>
<dbReference type="Pfam" id="PF00266">
    <property type="entry name" value="Aminotran_5"/>
    <property type="match status" value="1"/>
</dbReference>
<dbReference type="GO" id="GO:0043545">
    <property type="term" value="P:molybdopterin cofactor metabolic process"/>
    <property type="evidence" value="ECO:0007669"/>
    <property type="project" value="TreeGrafter"/>
</dbReference>
<dbReference type="Proteomes" id="UP000308724">
    <property type="component" value="Unassembled WGS sequence"/>
</dbReference>
<dbReference type="PANTHER" id="PTHR14237:SF80">
    <property type="entry name" value="MOLYBDENUM COFACTOR SULFURASE"/>
    <property type="match status" value="1"/>
</dbReference>
<dbReference type="AlphaFoldDB" id="A0A4T0BH10"/>
<evidence type="ECO:0000259" key="1">
    <source>
        <dbReference type="Pfam" id="PF00266"/>
    </source>
</evidence>
<keyword evidence="2" id="KW-0808">Transferase</keyword>
<protein>
    <submittedName>
        <fullName evidence="2">PLP-dependent transferase</fullName>
    </submittedName>
</protein>
<dbReference type="EMBL" id="QZBZ01000198">
    <property type="protein sequence ID" value="TIA33343.1"/>
    <property type="molecule type" value="Genomic_DNA"/>
</dbReference>
<dbReference type="InterPro" id="IPR015421">
    <property type="entry name" value="PyrdxlP-dep_Trfase_major"/>
</dbReference>
<evidence type="ECO:0000313" key="3">
    <source>
        <dbReference type="Proteomes" id="UP000308724"/>
    </source>
</evidence>
<reference evidence="2 3" key="1">
    <citation type="submission" date="2018-10" db="EMBL/GenBank/DDBJ databases">
        <title>Fifty Aureobasidium pullulans genomes reveal a recombining polyextremotolerant generalist.</title>
        <authorList>
            <person name="Gostincar C."/>
            <person name="Turk M."/>
            <person name="Zajc J."/>
            <person name="Gunde-Cimerman N."/>
        </authorList>
    </citation>
    <scope>NUCLEOTIDE SEQUENCE [LARGE SCALE GENOMIC DNA]</scope>
    <source>
        <strain evidence="2 3">EXF-1645</strain>
    </source>
</reference>
<dbReference type="InterPro" id="IPR015422">
    <property type="entry name" value="PyrdxlP-dep_Trfase_small"/>
</dbReference>
<organism evidence="2 3">
    <name type="scientific">Aureobasidium pullulans</name>
    <name type="common">Black yeast</name>
    <name type="synonym">Pullularia pullulans</name>
    <dbReference type="NCBI Taxonomy" id="5580"/>
    <lineage>
        <taxon>Eukaryota</taxon>
        <taxon>Fungi</taxon>
        <taxon>Dikarya</taxon>
        <taxon>Ascomycota</taxon>
        <taxon>Pezizomycotina</taxon>
        <taxon>Dothideomycetes</taxon>
        <taxon>Dothideomycetidae</taxon>
        <taxon>Dothideales</taxon>
        <taxon>Saccotheciaceae</taxon>
        <taxon>Aureobasidium</taxon>
    </lineage>
</organism>
<dbReference type="SUPFAM" id="SSF53383">
    <property type="entry name" value="PLP-dependent transferases"/>
    <property type="match status" value="1"/>
</dbReference>
<accession>A0A4T0BH10</accession>
<gene>
    <name evidence="2" type="ORF">D6C78_07606</name>
</gene>
<dbReference type="InterPro" id="IPR000192">
    <property type="entry name" value="Aminotrans_V_dom"/>
</dbReference>
<dbReference type="Gene3D" id="3.90.1150.10">
    <property type="entry name" value="Aspartate Aminotransferase, domain 1"/>
    <property type="match status" value="1"/>
</dbReference>
<evidence type="ECO:0000313" key="2">
    <source>
        <dbReference type="EMBL" id="TIA33343.1"/>
    </source>
</evidence>
<name>A0A4T0BH10_AURPU</name>
<dbReference type="GO" id="GO:0008265">
    <property type="term" value="F:molybdenum cofactor sulfurtransferase activity"/>
    <property type="evidence" value="ECO:0007669"/>
    <property type="project" value="TreeGrafter"/>
</dbReference>
<sequence>MLRLPDRKSRDELYRQLGNHIWLDNAATTLPPSDLLKDVASDLGSNLYANPHSNSKPSKDTEDKIEEIRRRILQFFGANTEEWDVVFVANTTAAIKLLVECFCDYAASKKKGFRLGYHSDSHTSLVGARELATQHDCFLEDSDVDTWIEDLARDDRSWAQLNLLAYPGQSNMTGRRLPTHWPTSVRQRCHRSNVYTLLDAAALASTSPLNLSDTSRSPDFVAVSILKIFGSPHLGALIVQKQAAEPLSARRYFGGGTVDMVITIGDSWHKKKSNSLHDALEYGTLPIQDIIAVGHAIKCYESLFGERPMSRIAHTTSHLAKMMADELSRLKHANHRPVIQSYSMLEDGIYKSQSQGPIIAFNVLRPDGSLVAYSEVESLAEEKKINLRTGSLCNPGGLAKSLHWGPDELRQAYNCLGHRCSDPTPIIGNKATGVVRVSLGALSVESDVTAFIDFVKKTFVTRRKDGIAQACAQSATGDYCLICTVPSL</sequence>
<feature type="domain" description="Aminotransferase class V" evidence="1">
    <location>
        <begin position="21"/>
        <end position="451"/>
    </location>
</feature>